<dbReference type="EMBL" id="CP063196">
    <property type="protein sequence ID" value="UOE19013.1"/>
    <property type="molecule type" value="Genomic_DNA"/>
</dbReference>
<evidence type="ECO:0000313" key="4">
    <source>
        <dbReference type="EMBL" id="UOE19013.1"/>
    </source>
</evidence>
<dbReference type="AlphaFoldDB" id="A0A399FWD7"/>
<keyword evidence="4" id="KW-0418">Kinase</keyword>
<keyword evidence="1" id="KW-0723">Serine/threonine-protein kinase</keyword>
<evidence type="ECO:0000313" key="5">
    <source>
        <dbReference type="Proteomes" id="UP000265719"/>
    </source>
</evidence>
<sequence>MSTTATATDHLGEASPFEHIGLLYRSEADYLAGTVPFVRTALSSGGPVLVAVPSDNLDLLRAALGADARQVDFADMATAGRNPGRILPGVLLDFADAHPGRRVSIIGEPVWPGRTGVEYPACVTHEALINAAFAGRDATILCPYDARRLGTVTLSDAHRTHPLVEQRGARHPSDAYTDPLELAAEFNRPLPFPPSDAAVLDYAGQTALSEARLFVTKQAEAAGVPEVRIAELAVAVNELVANTVEHTATGGRVAVWTEPDVFVCQVEDTGHLPNPLTGRLRPDITQPRGRGLVFVNHLCDLVRVHTRPGHTEFRLHFRL</sequence>
<evidence type="ECO:0000259" key="2">
    <source>
        <dbReference type="Pfam" id="PF13581"/>
    </source>
</evidence>
<keyword evidence="5" id="KW-1185">Reference proteome</keyword>
<reference evidence="4" key="1">
    <citation type="submission" date="2020-10" db="EMBL/GenBank/DDBJ databases">
        <title>De novo genome project of the cellulose decomposer Thermobifida halotolerans type strain.</title>
        <authorList>
            <person name="Nagy I."/>
            <person name="Horvath B."/>
            <person name="Kukolya J."/>
            <person name="Nagy I."/>
            <person name="Orsini M."/>
        </authorList>
    </citation>
    <scope>NUCLEOTIDE SEQUENCE</scope>
    <source>
        <strain evidence="4">DSM 44931</strain>
    </source>
</reference>
<dbReference type="PANTHER" id="PTHR35526">
    <property type="entry name" value="ANTI-SIGMA-F FACTOR RSBW-RELATED"/>
    <property type="match status" value="1"/>
</dbReference>
<dbReference type="Pfam" id="PF13581">
    <property type="entry name" value="HATPase_c_2"/>
    <property type="match status" value="1"/>
</dbReference>
<dbReference type="Pfam" id="PF14417">
    <property type="entry name" value="MEDS"/>
    <property type="match status" value="1"/>
</dbReference>
<dbReference type="InterPro" id="IPR025847">
    <property type="entry name" value="MEDS_domain"/>
</dbReference>
<organism evidence="4 5">
    <name type="scientific">Thermobifida halotolerans</name>
    <dbReference type="NCBI Taxonomy" id="483545"/>
    <lineage>
        <taxon>Bacteria</taxon>
        <taxon>Bacillati</taxon>
        <taxon>Actinomycetota</taxon>
        <taxon>Actinomycetes</taxon>
        <taxon>Streptosporangiales</taxon>
        <taxon>Nocardiopsidaceae</taxon>
        <taxon>Thermobifida</taxon>
    </lineage>
</organism>
<dbReference type="KEGG" id="thao:NI17_019975"/>
<dbReference type="OrthoDB" id="3748385at2"/>
<proteinExistence type="predicted"/>
<dbReference type="InterPro" id="IPR036890">
    <property type="entry name" value="HATPase_C_sf"/>
</dbReference>
<dbReference type="RefSeq" id="WP_068693083.1">
    <property type="nucleotide sequence ID" value="NZ_CP063196.1"/>
</dbReference>
<dbReference type="CDD" id="cd16936">
    <property type="entry name" value="HATPase_RsbW-like"/>
    <property type="match status" value="1"/>
</dbReference>
<accession>A0A399FWD7</accession>
<evidence type="ECO:0000259" key="3">
    <source>
        <dbReference type="Pfam" id="PF14417"/>
    </source>
</evidence>
<keyword evidence="4" id="KW-0808">Transferase</keyword>
<evidence type="ECO:0000256" key="1">
    <source>
        <dbReference type="ARBA" id="ARBA00022527"/>
    </source>
</evidence>
<protein>
    <submittedName>
        <fullName evidence="4">Sensor histidine kinase</fullName>
    </submittedName>
</protein>
<dbReference type="SUPFAM" id="SSF55874">
    <property type="entry name" value="ATPase domain of HSP90 chaperone/DNA topoisomerase II/histidine kinase"/>
    <property type="match status" value="1"/>
</dbReference>
<dbReference type="GO" id="GO:0004674">
    <property type="term" value="F:protein serine/threonine kinase activity"/>
    <property type="evidence" value="ECO:0007669"/>
    <property type="project" value="UniProtKB-KW"/>
</dbReference>
<dbReference type="InterPro" id="IPR050267">
    <property type="entry name" value="Anti-sigma-factor_SerPK"/>
</dbReference>
<name>A0A399FWD7_9ACTN</name>
<dbReference type="NCBIfam" id="NF041045">
    <property type="entry name" value="RsbA_anti_sig"/>
    <property type="match status" value="1"/>
</dbReference>
<feature type="domain" description="MEDS" evidence="3">
    <location>
        <begin position="19"/>
        <end position="162"/>
    </location>
</feature>
<dbReference type="Proteomes" id="UP000265719">
    <property type="component" value="Chromosome"/>
</dbReference>
<dbReference type="Gene3D" id="3.30.565.10">
    <property type="entry name" value="Histidine kinase-like ATPase, C-terminal domain"/>
    <property type="match status" value="1"/>
</dbReference>
<dbReference type="InterPro" id="IPR047718">
    <property type="entry name" value="RsbA-like_anti_sig"/>
</dbReference>
<feature type="domain" description="Histidine kinase/HSP90-like ATPase" evidence="2">
    <location>
        <begin position="206"/>
        <end position="315"/>
    </location>
</feature>
<dbReference type="InterPro" id="IPR003594">
    <property type="entry name" value="HATPase_dom"/>
</dbReference>
<dbReference type="PANTHER" id="PTHR35526:SF3">
    <property type="entry name" value="ANTI-SIGMA-F FACTOR RSBW"/>
    <property type="match status" value="1"/>
</dbReference>
<gene>
    <name evidence="4" type="ORF">NI17_019975</name>
</gene>